<evidence type="ECO:0000256" key="2">
    <source>
        <dbReference type="ARBA" id="ARBA00023326"/>
    </source>
</evidence>
<evidence type="ECO:0000256" key="3">
    <source>
        <dbReference type="SAM" id="MobiDB-lite"/>
    </source>
</evidence>
<feature type="region of interest" description="Disordered" evidence="3">
    <location>
        <begin position="380"/>
        <end position="521"/>
    </location>
</feature>
<keyword evidence="7" id="KW-1185">Reference proteome</keyword>
<feature type="compositionally biased region" description="Basic and acidic residues" evidence="3">
    <location>
        <begin position="261"/>
        <end position="270"/>
    </location>
</feature>
<dbReference type="AlphaFoldDB" id="A0A5N6C052"/>
<dbReference type="InterPro" id="IPR003961">
    <property type="entry name" value="FN3_dom"/>
</dbReference>
<dbReference type="PROSITE" id="PS50853">
    <property type="entry name" value="FN3"/>
    <property type="match status" value="1"/>
</dbReference>
<evidence type="ECO:0000256" key="4">
    <source>
        <dbReference type="SAM" id="Phobius"/>
    </source>
</evidence>
<evidence type="ECO:0000313" key="7">
    <source>
        <dbReference type="Proteomes" id="UP000313066"/>
    </source>
</evidence>
<feature type="transmembrane region" description="Helical" evidence="4">
    <location>
        <begin position="311"/>
        <end position="332"/>
    </location>
</feature>
<feature type="compositionally biased region" description="Pro residues" evidence="3">
    <location>
        <begin position="212"/>
        <end position="222"/>
    </location>
</feature>
<dbReference type="Proteomes" id="UP000313066">
    <property type="component" value="Unassembled WGS sequence"/>
</dbReference>
<dbReference type="GO" id="GO:0016798">
    <property type="term" value="F:hydrolase activity, acting on glycosyl bonds"/>
    <property type="evidence" value="ECO:0007669"/>
    <property type="project" value="UniProtKB-KW"/>
</dbReference>
<keyword evidence="2" id="KW-0119">Carbohydrate metabolism</keyword>
<dbReference type="GO" id="GO:0000272">
    <property type="term" value="P:polysaccharide catabolic process"/>
    <property type="evidence" value="ECO:0007669"/>
    <property type="project" value="UniProtKB-KW"/>
</dbReference>
<evidence type="ECO:0000313" key="6">
    <source>
        <dbReference type="EMBL" id="KAB8186062.1"/>
    </source>
</evidence>
<feature type="region of interest" description="Disordered" evidence="3">
    <location>
        <begin position="208"/>
        <end position="296"/>
    </location>
</feature>
<feature type="region of interest" description="Disordered" evidence="3">
    <location>
        <begin position="611"/>
        <end position="645"/>
    </location>
</feature>
<keyword evidence="4" id="KW-1133">Transmembrane helix</keyword>
<name>A0A5N6C052_9ACTN</name>
<feature type="compositionally biased region" description="Low complexity" evidence="3">
    <location>
        <begin position="422"/>
        <end position="440"/>
    </location>
</feature>
<feature type="region of interest" description="Disordered" evidence="3">
    <location>
        <begin position="338"/>
        <end position="364"/>
    </location>
</feature>
<keyword evidence="1" id="KW-0326">Glycosidase</keyword>
<feature type="domain" description="Fibronectin type-III" evidence="5">
    <location>
        <begin position="112"/>
        <end position="211"/>
    </location>
</feature>
<dbReference type="SUPFAM" id="SSF49265">
    <property type="entry name" value="Fibronectin type III"/>
    <property type="match status" value="1"/>
</dbReference>
<keyword evidence="1" id="KW-0378">Hydrolase</keyword>
<dbReference type="EMBL" id="VDMA02000004">
    <property type="protein sequence ID" value="KAB8186062.1"/>
    <property type="molecule type" value="Genomic_DNA"/>
</dbReference>
<keyword evidence="2" id="KW-0624">Polysaccharide degradation</keyword>
<reference evidence="6 7" key="1">
    <citation type="submission" date="2019-10" db="EMBL/GenBank/DDBJ databases">
        <title>Nonomuraea sp. nov., isolated from Phyllanthus amarus.</title>
        <authorList>
            <person name="Klykleung N."/>
            <person name="Tanasupawat S."/>
        </authorList>
    </citation>
    <scope>NUCLEOTIDE SEQUENCE [LARGE SCALE GENOMIC DNA]</scope>
    <source>
        <strain evidence="6 7">CR1-09</strain>
    </source>
</reference>
<dbReference type="InterPro" id="IPR013783">
    <property type="entry name" value="Ig-like_fold"/>
</dbReference>
<comment type="caution">
    <text evidence="6">The sequence shown here is derived from an EMBL/GenBank/DDBJ whole genome shotgun (WGS) entry which is preliminary data.</text>
</comment>
<keyword evidence="4" id="KW-0472">Membrane</keyword>
<dbReference type="InterPro" id="IPR036116">
    <property type="entry name" value="FN3_sf"/>
</dbReference>
<organism evidence="6 7">
    <name type="scientific">Microbispora catharanthi</name>
    <dbReference type="NCBI Taxonomy" id="1712871"/>
    <lineage>
        <taxon>Bacteria</taxon>
        <taxon>Bacillati</taxon>
        <taxon>Actinomycetota</taxon>
        <taxon>Actinomycetes</taxon>
        <taxon>Streptosporangiales</taxon>
        <taxon>Streptosporangiaceae</taxon>
        <taxon>Microbispora</taxon>
    </lineage>
</organism>
<dbReference type="Gene3D" id="2.60.40.10">
    <property type="entry name" value="Immunoglobulins"/>
    <property type="match status" value="1"/>
</dbReference>
<accession>A0A5N6C052</accession>
<sequence length="645" mass="64499">MALASTPMIGAAPANAADAEILSPADGEVVKSSGAVAVSAQTDWYQVSMALYVEGPSVSRQKIASGGANQTISGSFDPGDAPNGTFTVSLFGEVTHKTYATSTFVLSRPPEAPSGVEARLKNPSTILVSWAKGAEPDLQSYEITSVKAGKSGSVSADSACSGSTCQTSLALPAGMGGQKVDVSVRAFRSDGTGGTVASQRSAAAYVAVPAPKASPSPSPSPSRKPGQSTVKSPAAKTPKTHQSTAVPNPEPALPQNTTLPKDTEPPKDTELTLPEANGGSDQTEPVVVPEKTDDPKMTAQSSFLPLGGLSFGVYVALAVVLLLTGANLGAWLRRKGLTSDSAGEGRSGGSQPRPVTGKTGAPPEAATVASGAAAFSGAATAKARGNAPVRRPSVILARPKARENLPETEADTEIRLGAVSSTTEGTGTIPGAGATTGTVASLSDQEPTASLGRPDRQEPSATAENGPATETGPATEISPTAETGPGETSAAEATSAAPTAEDGASTDSASETVPGNGASADSAVVGAAFPGSSSGDLSTSAVPAEGEPPVQTALDRLASLPPLTARRDDGGRTAPAHVSLSPVVLPGQMPVVPVPVVPVPVVPVPAVPAGAAVNGQMPERPLRQPEPDVWTEDDDSPYPGRRPDL</sequence>
<dbReference type="RefSeq" id="WP_139574012.1">
    <property type="nucleotide sequence ID" value="NZ_VDMA02000004.1"/>
</dbReference>
<evidence type="ECO:0000259" key="5">
    <source>
        <dbReference type="PROSITE" id="PS50853"/>
    </source>
</evidence>
<feature type="compositionally biased region" description="Low complexity" evidence="3">
    <location>
        <begin position="487"/>
        <end position="501"/>
    </location>
</feature>
<keyword evidence="4" id="KW-0812">Transmembrane</keyword>
<protein>
    <recommendedName>
        <fullName evidence="5">Fibronectin type-III domain-containing protein</fullName>
    </recommendedName>
</protein>
<evidence type="ECO:0000256" key="1">
    <source>
        <dbReference type="ARBA" id="ARBA00023295"/>
    </source>
</evidence>
<proteinExistence type="predicted"/>
<gene>
    <name evidence="6" type="ORF">FH610_009995</name>
</gene>